<dbReference type="InterPro" id="IPR017946">
    <property type="entry name" value="PLC-like_Pdiesterase_TIM-brl"/>
</dbReference>
<dbReference type="Gene3D" id="3.20.20.190">
    <property type="entry name" value="Phosphatidylinositol (PI) phosphodiesterase"/>
    <property type="match status" value="1"/>
</dbReference>
<feature type="region of interest" description="Disordered" evidence="1">
    <location>
        <begin position="500"/>
        <end position="540"/>
    </location>
</feature>
<feature type="compositionally biased region" description="Basic and acidic residues" evidence="1">
    <location>
        <begin position="500"/>
        <end position="509"/>
    </location>
</feature>
<reference evidence="2" key="1">
    <citation type="submission" date="2020-11" db="EMBL/GenBank/DDBJ databases">
        <authorList>
            <person name="Tran Van P."/>
        </authorList>
    </citation>
    <scope>NUCLEOTIDE SEQUENCE</scope>
</reference>
<dbReference type="InterPro" id="IPR051057">
    <property type="entry name" value="PI-PLC_domain"/>
</dbReference>
<sequence>METVAISSFSDPPCLSSHEEVRGLLANQASVDSPIEDTLVVSPLRDGCCSRRNATTSWATSLRRATACSNIHCLRGPLPLSQLTSEALESYRLLPGRGLVEASLVRLYNKIYANTWCSVTGESECGHVFLTLSSLWHLSTHDRGLVDREIELNWETTGCEEELPPEWVELFNTDPHTNTHSDRPVPLLRVKPSDYPDGFYKTNLSLGRPPYPGGWSKDEGAGVKEEGSHCFPYWIASFRNSILLHSDCLKIRPTWMGDNRQQLGSVPLVSLFIPGTHNSGSHQRGATLTRRDTLAGYLLTQDTDVWGQLVHGIRYLDLRVGYYPPSANKTRNQNHSGLVYRECSTLDHVNTEAESTWLWPPLKQLWGDEQTVDGLQEYLSRAMDAGVTGLWAAMAELTPTPLDIMFKPSGSLRHMADSVNRNITAWFRHRWWQHANIVATDYFLGNGIIDVAWTNPNTGGPSTDETGPLSKQVQISGAQRPVDDARVGQIGHFQVHASKERCRGKHDLPVSEPNPSLVSPQDRVKPMISTENLTRKHEHE</sequence>
<evidence type="ECO:0000256" key="1">
    <source>
        <dbReference type="SAM" id="MobiDB-lite"/>
    </source>
</evidence>
<dbReference type="GO" id="GO:0006629">
    <property type="term" value="P:lipid metabolic process"/>
    <property type="evidence" value="ECO:0007669"/>
    <property type="project" value="InterPro"/>
</dbReference>
<organism evidence="2">
    <name type="scientific">Timema monikensis</name>
    <dbReference type="NCBI Taxonomy" id="170555"/>
    <lineage>
        <taxon>Eukaryota</taxon>
        <taxon>Metazoa</taxon>
        <taxon>Ecdysozoa</taxon>
        <taxon>Arthropoda</taxon>
        <taxon>Hexapoda</taxon>
        <taxon>Insecta</taxon>
        <taxon>Pterygota</taxon>
        <taxon>Neoptera</taxon>
        <taxon>Polyneoptera</taxon>
        <taxon>Phasmatodea</taxon>
        <taxon>Timematodea</taxon>
        <taxon>Timematoidea</taxon>
        <taxon>Timematidae</taxon>
        <taxon>Timema</taxon>
    </lineage>
</organism>
<proteinExistence type="predicted"/>
<dbReference type="AlphaFoldDB" id="A0A7R9ED77"/>
<evidence type="ECO:0000313" key="2">
    <source>
        <dbReference type="EMBL" id="CAD7430859.1"/>
    </source>
</evidence>
<dbReference type="GO" id="GO:0008081">
    <property type="term" value="F:phosphoric diester hydrolase activity"/>
    <property type="evidence" value="ECO:0007669"/>
    <property type="project" value="InterPro"/>
</dbReference>
<accession>A0A7R9ED77</accession>
<dbReference type="PROSITE" id="PS50007">
    <property type="entry name" value="PIPLC_X_DOMAIN"/>
    <property type="match status" value="1"/>
</dbReference>
<dbReference type="PANTHER" id="PTHR13593:SF103">
    <property type="entry name" value="RE10370P"/>
    <property type="match status" value="1"/>
</dbReference>
<gene>
    <name evidence="2" type="ORF">TMSB3V08_LOCUS7608</name>
</gene>
<dbReference type="PANTHER" id="PTHR13593">
    <property type="match status" value="1"/>
</dbReference>
<name>A0A7R9ED77_9NEOP</name>
<dbReference type="SUPFAM" id="SSF51695">
    <property type="entry name" value="PLC-like phosphodiesterases"/>
    <property type="match status" value="1"/>
</dbReference>
<protein>
    <submittedName>
        <fullName evidence="2">Uncharacterized protein</fullName>
    </submittedName>
</protein>
<dbReference type="EMBL" id="OB794682">
    <property type="protein sequence ID" value="CAD7430859.1"/>
    <property type="molecule type" value="Genomic_DNA"/>
</dbReference>